<evidence type="ECO:0000256" key="7">
    <source>
        <dbReference type="ARBA" id="ARBA00023128"/>
    </source>
</evidence>
<dbReference type="GO" id="GO:0005634">
    <property type="term" value="C:nucleus"/>
    <property type="evidence" value="ECO:0007669"/>
    <property type="project" value="UniProtKB-SubCell"/>
</dbReference>
<keyword evidence="8 11" id="KW-0539">Nucleus</keyword>
<evidence type="ECO:0000313" key="14">
    <source>
        <dbReference type="Proteomes" id="UP000494256"/>
    </source>
</evidence>
<dbReference type="PROSITE" id="PS51684">
    <property type="entry name" value="SAM_MT_TRM5_TYW2"/>
    <property type="match status" value="1"/>
</dbReference>
<comment type="similarity">
    <text evidence="1">Belongs to the class I-like SAM-binding methyltransferase superfamily. TRM5/TYW2 family.</text>
</comment>
<feature type="domain" description="SAM-dependent methyltransferase TRM5/TYW2-type" evidence="12">
    <location>
        <begin position="139"/>
        <end position="413"/>
    </location>
</feature>
<dbReference type="Pfam" id="PF25133">
    <property type="entry name" value="TYW2_N_2"/>
    <property type="match status" value="1"/>
</dbReference>
<comment type="function">
    <text evidence="9">Involved in mitochondrial tRNA methylation. Specifically methylates the N1 position of guanosine-37 in various tRNAs. Methylation is not dependent on the nature of the nucleoside 5' of the target nucleoside. This is the first step in the biosynthesis of wybutosine (yW), a modified base adjacent to the anticodon of tRNAs and required for accurate decoding.</text>
</comment>
<dbReference type="OrthoDB" id="272500at2759"/>
<feature type="binding site" evidence="11">
    <location>
        <position position="228"/>
    </location>
    <ligand>
        <name>S-adenosyl-L-methionine</name>
        <dbReference type="ChEBI" id="CHEBI:59789"/>
    </ligand>
</feature>
<keyword evidence="2 11" id="KW-0963">Cytoplasm</keyword>
<dbReference type="Proteomes" id="UP000494256">
    <property type="component" value="Unassembled WGS sequence"/>
</dbReference>
<feature type="binding site" evidence="11">
    <location>
        <begin position="266"/>
        <end position="267"/>
    </location>
    <ligand>
        <name>S-adenosyl-L-methionine</name>
        <dbReference type="ChEBI" id="CHEBI:59789"/>
    </ligand>
</feature>
<dbReference type="InterPro" id="IPR025792">
    <property type="entry name" value="tRNA_Gua_MeTrfase_euk"/>
</dbReference>
<feature type="binding site" evidence="11">
    <location>
        <position position="327"/>
    </location>
    <ligand>
        <name>S-adenosyl-L-methionine</name>
        <dbReference type="ChEBI" id="CHEBI:59789"/>
    </ligand>
</feature>
<dbReference type="EMBL" id="CADEBD010000315">
    <property type="protein sequence ID" value="CAB3244249.1"/>
    <property type="molecule type" value="Genomic_DNA"/>
</dbReference>
<keyword evidence="4 11" id="KW-0808">Transferase</keyword>
<comment type="subunit">
    <text evidence="11">Monomer.</text>
</comment>
<proteinExistence type="inferred from homology"/>
<dbReference type="InterPro" id="IPR029063">
    <property type="entry name" value="SAM-dependent_MTases_sf"/>
</dbReference>
<dbReference type="HAMAP" id="MF_03152">
    <property type="entry name" value="TRM5"/>
    <property type="match status" value="1"/>
</dbReference>
<dbReference type="SUPFAM" id="SSF53335">
    <property type="entry name" value="S-adenosyl-L-methionine-dependent methyltransferases"/>
    <property type="match status" value="1"/>
</dbReference>
<keyword evidence="6 11" id="KW-0819">tRNA processing</keyword>
<evidence type="ECO:0000256" key="9">
    <source>
        <dbReference type="ARBA" id="ARBA00045951"/>
    </source>
</evidence>
<dbReference type="InterPro" id="IPR056743">
    <property type="entry name" value="TRM5-TYW2-like_MTfase"/>
</dbReference>
<dbReference type="PANTHER" id="PTHR23245">
    <property type="entry name" value="TRNA METHYLTRANSFERASE"/>
    <property type="match status" value="1"/>
</dbReference>
<dbReference type="EC" id="2.1.1.228" evidence="11"/>
<dbReference type="AlphaFoldDB" id="A0A8S1AAB1"/>
<evidence type="ECO:0000256" key="1">
    <source>
        <dbReference type="ARBA" id="ARBA00009775"/>
    </source>
</evidence>
<evidence type="ECO:0000259" key="12">
    <source>
        <dbReference type="PROSITE" id="PS51684"/>
    </source>
</evidence>
<evidence type="ECO:0000256" key="10">
    <source>
        <dbReference type="ARBA" id="ARBA00047783"/>
    </source>
</evidence>
<accession>A0A8S1AAB1</accession>
<dbReference type="PANTHER" id="PTHR23245:SF36">
    <property type="entry name" value="TRNA (GUANINE(37)-N1)-METHYLTRANSFERASE"/>
    <property type="match status" value="1"/>
</dbReference>
<protein>
    <recommendedName>
        <fullName evidence="11">tRNA (guanine(37)-N1)-methyltransferase</fullName>
        <ecNumber evidence="11">2.1.1.228</ecNumber>
    </recommendedName>
    <alternativeName>
        <fullName evidence="11">M1G-methyltransferase</fullName>
    </alternativeName>
    <alternativeName>
        <fullName evidence="11">tRNA [GM37] methyltransferase</fullName>
    </alternativeName>
    <alternativeName>
        <fullName evidence="11">tRNA methyltransferase 5 homolog</fullName>
    </alternativeName>
</protein>
<comment type="function">
    <text evidence="11">Specifically methylates the N1 position of guanosine-37 in various cytoplasmic and mitochondrial tRNAs. Methylation is not dependent on the nature of the nucleoside 5' of the target nucleoside. This is the first step in the biosynthesis of wybutosine (yW), a modified base adjacent to the anticodon of tRNAs and required for accurate decoding.</text>
</comment>
<dbReference type="GO" id="GO:0070901">
    <property type="term" value="P:mitochondrial tRNA methylation"/>
    <property type="evidence" value="ECO:0007669"/>
    <property type="project" value="TreeGrafter"/>
</dbReference>
<dbReference type="FunFam" id="3.30.300.110:FF:000001">
    <property type="entry name" value="tRNA (guanine(37)-N1)-methyltransferase"/>
    <property type="match status" value="1"/>
</dbReference>
<evidence type="ECO:0000256" key="6">
    <source>
        <dbReference type="ARBA" id="ARBA00022694"/>
    </source>
</evidence>
<dbReference type="InterPro" id="IPR056744">
    <property type="entry name" value="TRM5/TYW2-like_N"/>
</dbReference>
<feature type="binding site" evidence="11">
    <location>
        <begin position="295"/>
        <end position="296"/>
    </location>
    <ligand>
        <name>S-adenosyl-L-methionine</name>
        <dbReference type="ChEBI" id="CHEBI:59789"/>
    </ligand>
</feature>
<gene>
    <name evidence="13" type="ORF">APLA_LOCUS10646</name>
</gene>
<evidence type="ECO:0000256" key="3">
    <source>
        <dbReference type="ARBA" id="ARBA00022603"/>
    </source>
</evidence>
<dbReference type="Pfam" id="PF02475">
    <property type="entry name" value="TRM5-TYW2_MTfase"/>
    <property type="match status" value="1"/>
</dbReference>
<dbReference type="GO" id="GO:0002939">
    <property type="term" value="P:tRNA N1-guanine methylation"/>
    <property type="evidence" value="ECO:0007669"/>
    <property type="project" value="TreeGrafter"/>
</dbReference>
<keyword evidence="3 11" id="KW-0489">Methyltransferase</keyword>
<keyword evidence="7 11" id="KW-0496">Mitochondrion</keyword>
<evidence type="ECO:0000256" key="4">
    <source>
        <dbReference type="ARBA" id="ARBA00022679"/>
    </source>
</evidence>
<dbReference type="Gene3D" id="3.40.50.150">
    <property type="entry name" value="Vaccinia Virus protein VP39"/>
    <property type="match status" value="1"/>
</dbReference>
<comment type="subcellular location">
    <subcellularLocation>
        <location evidence="11">Mitochondrion matrix</location>
    </subcellularLocation>
    <subcellularLocation>
        <location evidence="11">Nucleus</location>
    </subcellularLocation>
    <subcellularLocation>
        <location evidence="11">Cytoplasm</location>
    </subcellularLocation>
    <text evidence="11">Predominantly in the mitochondria and in the nucleus.</text>
</comment>
<reference evidence="13 14" key="1">
    <citation type="submission" date="2020-04" db="EMBL/GenBank/DDBJ databases">
        <authorList>
            <person name="Wallbank WR R."/>
            <person name="Pardo Diaz C."/>
            <person name="Kozak K."/>
            <person name="Martin S."/>
            <person name="Jiggins C."/>
            <person name="Moest M."/>
            <person name="Warren A I."/>
            <person name="Byers J.R.P. K."/>
            <person name="Montejo-Kovacevich G."/>
            <person name="Yen C E."/>
        </authorList>
    </citation>
    <scope>NUCLEOTIDE SEQUENCE [LARGE SCALE GENOMIC DNA]</scope>
</reference>
<evidence type="ECO:0000256" key="5">
    <source>
        <dbReference type="ARBA" id="ARBA00022691"/>
    </source>
</evidence>
<comment type="catalytic activity">
    <reaction evidence="10 11">
        <text>guanosine(37) in tRNA + S-adenosyl-L-methionine = N(1)-methylguanosine(37) in tRNA + S-adenosyl-L-homocysteine + H(+)</text>
        <dbReference type="Rhea" id="RHEA:36899"/>
        <dbReference type="Rhea" id="RHEA-COMP:10145"/>
        <dbReference type="Rhea" id="RHEA-COMP:10147"/>
        <dbReference type="ChEBI" id="CHEBI:15378"/>
        <dbReference type="ChEBI" id="CHEBI:57856"/>
        <dbReference type="ChEBI" id="CHEBI:59789"/>
        <dbReference type="ChEBI" id="CHEBI:73542"/>
        <dbReference type="ChEBI" id="CHEBI:74269"/>
        <dbReference type="EC" id="2.1.1.228"/>
    </reaction>
</comment>
<evidence type="ECO:0000256" key="2">
    <source>
        <dbReference type="ARBA" id="ARBA00022490"/>
    </source>
</evidence>
<evidence type="ECO:0000256" key="8">
    <source>
        <dbReference type="ARBA" id="ARBA00023242"/>
    </source>
</evidence>
<dbReference type="GO" id="GO:0005759">
    <property type="term" value="C:mitochondrial matrix"/>
    <property type="evidence" value="ECO:0007669"/>
    <property type="project" value="UniProtKB-SubCell"/>
</dbReference>
<dbReference type="GO" id="GO:0052906">
    <property type="term" value="F:tRNA (guanine(37)-N1)-methyltransferase activity"/>
    <property type="evidence" value="ECO:0007669"/>
    <property type="project" value="UniProtKB-UniRule"/>
</dbReference>
<keyword evidence="5 11" id="KW-0949">S-adenosyl-L-methionine</keyword>
<sequence>MSASAIVQLVPDGVRGMKVLDREKFLRNLSVPVLKVKEENLSKITSICKGYFLKLEVFKPVQSIEDDETGIYKKYIHLNPEKVTQFADIAEGDRRALCQLDVTEKNFDNRKIQLTYDNYKVEAIFKAVLPEDEISVSGFSQIGHIIHLNLKDHLLEYRFIIGEVLLDKIKTCRTVVNKNNIIDNTFRNFSMEVIAGEEDFFVTVKENRCIFQFDFSKVYWNPRLGKEHERILSFLKPDDVLFDVFCGVGPFAVPAAKRKTKVFANDLNPDSYKWLNHNAKYNKLNVSFFKSYNQDGKDFICTVFKDYLIDLCKGNENLQGKIHITMNLPVMAVEFLKYFNGLLKDECLAEKFNHEILVYVYCFVNGTNPVDIAKKKVNENIGCDISNDIVDIFDVRNVSPKKEMMRITFRLTKEVLFSVNEEPPCKKVCV</sequence>
<evidence type="ECO:0000313" key="13">
    <source>
        <dbReference type="EMBL" id="CAB3244249.1"/>
    </source>
</evidence>
<comment type="caution">
    <text evidence="13">The sequence shown here is derived from an EMBL/GenBank/DDBJ whole genome shotgun (WGS) entry which is preliminary data.</text>
</comment>
<dbReference type="Gene3D" id="3.30.300.110">
    <property type="entry name" value="Met-10+ protein-like domains"/>
    <property type="match status" value="1"/>
</dbReference>
<name>A0A8S1AAB1_ARCPL</name>
<organism evidence="13 14">
    <name type="scientific">Arctia plantaginis</name>
    <name type="common">Wood tiger moth</name>
    <name type="synonym">Phalaena plantaginis</name>
    <dbReference type="NCBI Taxonomy" id="874455"/>
    <lineage>
        <taxon>Eukaryota</taxon>
        <taxon>Metazoa</taxon>
        <taxon>Ecdysozoa</taxon>
        <taxon>Arthropoda</taxon>
        <taxon>Hexapoda</taxon>
        <taxon>Insecta</taxon>
        <taxon>Pterygota</taxon>
        <taxon>Neoptera</taxon>
        <taxon>Endopterygota</taxon>
        <taxon>Lepidoptera</taxon>
        <taxon>Glossata</taxon>
        <taxon>Ditrysia</taxon>
        <taxon>Noctuoidea</taxon>
        <taxon>Erebidae</taxon>
        <taxon>Arctiinae</taxon>
        <taxon>Arctia</taxon>
    </lineage>
</organism>
<dbReference type="InterPro" id="IPR030382">
    <property type="entry name" value="MeTrfase_TRM5/TYW2"/>
</dbReference>
<comment type="similarity">
    <text evidence="11">Belongs to the TRM5 / TYW2 family.</text>
</comment>
<evidence type="ECO:0000256" key="11">
    <source>
        <dbReference type="HAMAP-Rule" id="MF_03152"/>
    </source>
</evidence>